<dbReference type="AlphaFoldDB" id="A0A916JKP7"/>
<keyword evidence="2" id="KW-1185">Reference proteome</keyword>
<dbReference type="KEGG" id="ptan:CRYO30217_00344"/>
<dbReference type="Proteomes" id="UP000683507">
    <property type="component" value="Chromosome"/>
</dbReference>
<sequence>MMTGVIKIPQTLTNNSNPTKMKTKLIILAIGLLSYSSGPYAQIGGKLGKLKDKAKDKVSNTTGSVAVSAYDKHMKEGNKNEEAGDFIAAYKSYQLALSEKSGDYTASSAKKRVESSAEEQYEKQYEDLFAQGNCDEIKSLINDWTATIDMTPTRKEKLEYTRDNCEKALADQQNASNKAADQAAAKAAVDKLENGKAYFENQPFSTQFKSEFNIGDDIFVKFKMGKTMLEYAEDYGMTGSYTAYGYFKIYFDGKEVSTVGPYSFSSNYSGKWTDFDAPLSFGDSFTKNIDQNEALMSSTQGIWLIPESVSGKLKPTFIENAIKEFADASGKHNVKVDFCLGTKSNEIKGVVASGSFSVNIDEEGKKKLYERGPKYLRPLDESEKASVSLNSNQFRLSENALTASFELPQPPKYYAQKWCTSMSCDYDHGYISVAVLVDDIEINGYCELWDEKWESQKSFDFTVLPVNDNELNDDLASYNKEDLFEKQRNNTIVYAFIDMLYSSKIKPGKHKVTVQVAHEVAVGNDRFSNLIGEKTFEMTFTEGQLNSFKSKSNAKKLSHAGGEWTSVDNHLKSLYAEDRVVDVACTSEWKVTRNSLGVILYRTCWAEVLYKSKDGGYRIWQANEVKEDYDGSNYGKPYITGHFRTDWGPGNLNNMHFPVPATKVK</sequence>
<name>A0A916JKP7_9FLAO</name>
<evidence type="ECO:0000313" key="1">
    <source>
        <dbReference type="EMBL" id="CAG5077304.1"/>
    </source>
</evidence>
<proteinExistence type="predicted"/>
<organism evidence="1 2">
    <name type="scientific">Parvicella tangerina</name>
    <dbReference type="NCBI Taxonomy" id="2829795"/>
    <lineage>
        <taxon>Bacteria</taxon>
        <taxon>Pseudomonadati</taxon>
        <taxon>Bacteroidota</taxon>
        <taxon>Flavobacteriia</taxon>
        <taxon>Flavobacteriales</taxon>
        <taxon>Parvicellaceae</taxon>
        <taxon>Parvicella</taxon>
    </lineage>
</organism>
<dbReference type="EMBL" id="OU015584">
    <property type="protein sequence ID" value="CAG5077304.1"/>
    <property type="molecule type" value="Genomic_DNA"/>
</dbReference>
<gene>
    <name evidence="1" type="ORF">CRYO30217_00344</name>
</gene>
<reference evidence="1" key="1">
    <citation type="submission" date="2021-04" db="EMBL/GenBank/DDBJ databases">
        <authorList>
            <person name="Rodrigo-Torres L."/>
            <person name="Arahal R. D."/>
            <person name="Lucena T."/>
        </authorList>
    </citation>
    <scope>NUCLEOTIDE SEQUENCE</scope>
    <source>
        <strain evidence="1">AS29M-1</strain>
    </source>
</reference>
<evidence type="ECO:0000313" key="2">
    <source>
        <dbReference type="Proteomes" id="UP000683507"/>
    </source>
</evidence>
<protein>
    <submittedName>
        <fullName evidence="1">Uncharacterized protein</fullName>
    </submittedName>
</protein>
<accession>A0A916JKP7</accession>